<gene>
    <name evidence="10" type="primary">L3</name>
</gene>
<keyword evidence="3 10" id="KW-0378">Hydrolase</keyword>
<keyword evidence="9 10" id="KW-1015">Disulfide bond</keyword>
<comment type="function">
    <text evidence="10">Cleaves viral precursor proteins (pTP, pIIIa, pVI, pVII, pVIII, and pX) inside newly assembled particles giving rise to mature virions. Protease complexed to its cofactor slides along the viral DNA to specifically locate and cleave the viral precursors. Mature virions have a weakened organization compared to the unmature virions, thereby facilitating subsequent uncoating. Without maturation, the particle lacks infectivity and is unable to uncoat. Late in adenovirus infection, in the cytoplasm, may participate in the cytoskeleton destruction. Cleaves host cell cytoskeletal keratins K7 and K18.</text>
</comment>
<feature type="active site" evidence="10 12">
    <location>
        <position position="122"/>
    </location>
</feature>
<evidence type="ECO:0000256" key="6">
    <source>
        <dbReference type="ARBA" id="ARBA00022844"/>
    </source>
</evidence>
<dbReference type="Pfam" id="PF00770">
    <property type="entry name" value="Peptidase_C5"/>
    <property type="match status" value="1"/>
</dbReference>
<evidence type="ECO:0000256" key="7">
    <source>
        <dbReference type="ARBA" id="ARBA00022921"/>
    </source>
</evidence>
<evidence type="ECO:0000256" key="4">
    <source>
        <dbReference type="ARBA" id="ARBA00022807"/>
    </source>
</evidence>
<evidence type="ECO:0000256" key="10">
    <source>
        <dbReference type="HAMAP-Rule" id="MF_04059"/>
    </source>
</evidence>
<evidence type="ECO:0000256" key="11">
    <source>
        <dbReference type="PIRNR" id="PIRNR001218"/>
    </source>
</evidence>
<dbReference type="SUPFAM" id="SSF54001">
    <property type="entry name" value="Cysteine proteinases"/>
    <property type="match status" value="1"/>
</dbReference>
<evidence type="ECO:0000256" key="9">
    <source>
        <dbReference type="ARBA" id="ARBA00023157"/>
    </source>
</evidence>
<name>A0A1X7MNZ3_9ADEN</name>
<feature type="active site" evidence="10 12">
    <location>
        <position position="71"/>
    </location>
</feature>
<keyword evidence="6 10" id="KW-0946">Virion</keyword>
<evidence type="ECO:0000256" key="1">
    <source>
        <dbReference type="ARBA" id="ARBA00022562"/>
    </source>
</evidence>
<keyword evidence="2 10" id="KW-0645">Protease</keyword>
<organism evidence="13 14">
    <name type="scientific">Bottlenose dolphin adenovirus 1</name>
    <dbReference type="NCBI Taxonomy" id="1714377"/>
    <lineage>
        <taxon>Viruses</taxon>
        <taxon>Varidnaviria</taxon>
        <taxon>Bamfordvirae</taxon>
        <taxon>Preplasmiviricota</taxon>
        <taxon>Polisuviricotina</taxon>
        <taxon>Pharingeaviricetes</taxon>
        <taxon>Rowavirales</taxon>
        <taxon>Adenoviridae</taxon>
        <taxon>Mastadenovirus</taxon>
        <taxon>Mastadenovirus delphini</taxon>
        <taxon>Dolphin mastadenovirus B</taxon>
    </lineage>
</organism>
<sequence>MGSTEEELKAMASDLGITPFFLGIFDKTFPGFIHKSKMCCAIINTAARETGGVHWLALGWFPAKNTFYFFDPFGFSNSKLEQMYTFEYEGLLRRSAITSTPSHSLTLIKSKEAVQGPYSAACGLFCLMFLHSFVNWPQTPMDNNPTANLIHGIPSNSLFDPQFAQILYNNQKKLYEFLYANSKYFRTHEKQIQFQTAFNKALETYKKALRVF</sequence>
<evidence type="ECO:0000256" key="12">
    <source>
        <dbReference type="PIRSR" id="PIRSR001218-1"/>
    </source>
</evidence>
<dbReference type="PRINTS" id="PR00703">
    <property type="entry name" value="ADVENDOPTASE"/>
</dbReference>
<dbReference type="InterPro" id="IPR038765">
    <property type="entry name" value="Papain-like_cys_pep_sf"/>
</dbReference>
<dbReference type="Proteomes" id="UP000272067">
    <property type="component" value="Segment"/>
</dbReference>
<comment type="subunit">
    <text evidence="10">Interacts with protease cofactor pVI-C; this interaction is necessary for protease activation.</text>
</comment>
<evidence type="ECO:0000256" key="3">
    <source>
        <dbReference type="ARBA" id="ARBA00022801"/>
    </source>
</evidence>
<dbReference type="EMBL" id="LT841149">
    <property type="protein sequence ID" value="SMG83450.1"/>
    <property type="molecule type" value="Genomic_DNA"/>
</dbReference>
<dbReference type="GO" id="GO:0004197">
    <property type="term" value="F:cysteine-type endopeptidase activity"/>
    <property type="evidence" value="ECO:0007669"/>
    <property type="project" value="UniProtKB-UniRule"/>
</dbReference>
<keyword evidence="14" id="KW-1185">Reference proteome</keyword>
<dbReference type="EC" id="3.4.22.39" evidence="10"/>
<dbReference type="InterPro" id="IPR000855">
    <property type="entry name" value="Peptidase_C5"/>
</dbReference>
<comment type="subcellular location">
    <subcellularLocation>
        <location evidence="10">Virion</location>
    </subcellularLocation>
    <subcellularLocation>
        <location evidence="10">Host nucleus</location>
    </subcellularLocation>
    <text evidence="10">Present in about 10 copies per virion.</text>
</comment>
<dbReference type="GO" id="GO:0006508">
    <property type="term" value="P:proteolysis"/>
    <property type="evidence" value="ECO:0007669"/>
    <property type="project" value="UniProtKB-KW"/>
</dbReference>
<accession>A0A1X7MNZ3</accession>
<dbReference type="GO" id="GO:0042025">
    <property type="term" value="C:host cell nucleus"/>
    <property type="evidence" value="ECO:0007669"/>
    <property type="project" value="UniProtKB-SubCell"/>
</dbReference>
<evidence type="ECO:0000256" key="2">
    <source>
        <dbReference type="ARBA" id="ARBA00022670"/>
    </source>
</evidence>
<keyword evidence="7 10" id="KW-0426">Late protein</keyword>
<dbReference type="PIRSF" id="PIRSF001218">
    <property type="entry name" value="Protease_ADV"/>
    <property type="match status" value="1"/>
</dbReference>
<comment type="activity regulation">
    <text evidence="10">Requires DNA and protease cofactor for maximal activation. Inside nascent virions, becomes partially activated by binding to the viral DNA, allowing it to cleave the cofactor that binds to the protease and fully activates it. Actin, like the viral protease cofactor, seems to act as a cofactor in the cleavage of cytokeratin 18 and of actin itself.</text>
</comment>
<keyword evidence="8 10" id="KW-0238">DNA-binding</keyword>
<comment type="similarity">
    <text evidence="10 11">Belongs to the peptidase C5 family.</text>
</comment>
<dbReference type="GO" id="GO:0044423">
    <property type="term" value="C:virion component"/>
    <property type="evidence" value="ECO:0007669"/>
    <property type="project" value="UniProtKB-UniRule"/>
</dbReference>
<proteinExistence type="evidence at transcript level"/>
<feature type="active site" evidence="10 12">
    <location>
        <position position="54"/>
    </location>
</feature>
<keyword evidence="4 10" id="KW-0788">Thiol protease</keyword>
<dbReference type="Gene3D" id="3.40.395.10">
    <property type="entry name" value="Adenoviral Proteinase, Chain A"/>
    <property type="match status" value="1"/>
</dbReference>
<protein>
    <recommendedName>
        <fullName evidence="10">Protease</fullName>
        <ecNumber evidence="10">3.4.22.39</ecNumber>
    </recommendedName>
    <alternativeName>
        <fullName evidence="10">Adenain</fullName>
    </alternativeName>
    <alternativeName>
        <fullName evidence="10">Adenovirus protease</fullName>
        <shortName evidence="10">AVP</shortName>
    </alternativeName>
    <alternativeName>
        <fullName evidence="10">Adenovirus proteinase</fullName>
    </alternativeName>
    <alternativeName>
        <fullName evidence="10">Endoprotease</fullName>
    </alternativeName>
</protein>
<keyword evidence="5 10" id="KW-0068">Autocatalytic cleavage</keyword>
<evidence type="ECO:0000256" key="5">
    <source>
        <dbReference type="ARBA" id="ARBA00022813"/>
    </source>
</evidence>
<comment type="catalytic activity">
    <reaction evidence="10 11">
        <text>Cleaves proteins of the adenovirus and its host cell at two consensus sites: -Yaa-Xaa-Gly-Gly-|-Xaa- and -Yaa-Xaa-Gly-Xaa-|-Gly- (in which Yaa is Met, Ile or Leu, and Xaa is any amino acid).</text>
        <dbReference type="EC" id="3.4.22.39"/>
    </reaction>
</comment>
<evidence type="ECO:0000313" key="14">
    <source>
        <dbReference type="Proteomes" id="UP000272067"/>
    </source>
</evidence>
<feature type="site" description="Cleavage; by autolysis" evidence="10">
    <location>
        <begin position="51"/>
        <end position="52"/>
    </location>
</feature>
<reference evidence="14" key="1">
    <citation type="submission" date="2017-04" db="EMBL/GenBank/DDBJ databases">
        <authorList>
            <person name="Hayer J."/>
            <person name="Malmberg M."/>
            <person name="Hayer J."/>
        </authorList>
    </citation>
    <scope>NUCLEOTIDE SEQUENCE [LARGE SCALE GENOMIC DNA]</scope>
</reference>
<dbReference type="HAMAP" id="MF_04059">
    <property type="entry name" value="ADV_PRO"/>
    <property type="match status" value="1"/>
</dbReference>
<dbReference type="GO" id="GO:0003677">
    <property type="term" value="F:DNA binding"/>
    <property type="evidence" value="ECO:0007669"/>
    <property type="project" value="UniProtKB-UniRule"/>
</dbReference>
<comment type="miscellaneous">
    <text evidence="10">All late proteins expressed from the major late promoter are produced by alternative splicing and alternative polyadenylation of the same gene giving rise to non-overlapping ORFs. A leader sequence is present in the N-terminus of all these mRNAs and is recognized by the viral shutoff protein to provide expression although conventional translation via ribosome scanning from the cap has been shut off in the host cell.</text>
</comment>
<comment type="induction">
    <text evidence="10">Expressed in the late phase of the viral replicative cycle.</text>
</comment>
<keyword evidence="1 10" id="KW-1048">Host nucleus</keyword>
<evidence type="ECO:0000313" key="13">
    <source>
        <dbReference type="EMBL" id="SMG83450.1"/>
    </source>
</evidence>
<evidence type="ECO:0000256" key="8">
    <source>
        <dbReference type="ARBA" id="ARBA00023125"/>
    </source>
</evidence>
<comment type="caution">
    <text evidence="10">Lacks conserved residue(s) required for the propagation of feature annotation.</text>
</comment>